<keyword evidence="4" id="KW-0391">Immunity</keyword>
<protein>
    <submittedName>
        <fullName evidence="8">Peptidoglycan recognition protein 1</fullName>
    </submittedName>
</protein>
<keyword evidence="3" id="KW-0732">Signal</keyword>
<dbReference type="InterPro" id="IPR017331">
    <property type="entry name" value="Peptidoglycan_recognition"/>
</dbReference>
<evidence type="ECO:0000256" key="1">
    <source>
        <dbReference type="ARBA" id="ARBA00007553"/>
    </source>
</evidence>
<gene>
    <name evidence="8" type="ORF">KP79_PYT17501</name>
</gene>
<feature type="domain" description="Peptidoglycan recognition protein family" evidence="7">
    <location>
        <begin position="6"/>
        <end position="150"/>
    </location>
</feature>
<evidence type="ECO:0000256" key="3">
    <source>
        <dbReference type="ARBA" id="ARBA00022729"/>
    </source>
</evidence>
<evidence type="ECO:0000313" key="8">
    <source>
        <dbReference type="EMBL" id="OWF49515.1"/>
    </source>
</evidence>
<dbReference type="Gene3D" id="3.40.80.10">
    <property type="entry name" value="Peptidoglycan recognition protein-like"/>
    <property type="match status" value="1"/>
</dbReference>
<dbReference type="InterPro" id="IPR006619">
    <property type="entry name" value="PGRP_domain_met/bac"/>
</dbReference>
<keyword evidence="9" id="KW-1185">Reference proteome</keyword>
<dbReference type="PANTHER" id="PTHR11022:SF41">
    <property type="entry name" value="PEPTIDOGLYCAN-RECOGNITION PROTEIN LC-RELATED"/>
    <property type="match status" value="1"/>
</dbReference>
<comment type="similarity">
    <text evidence="1">Belongs to the N-acetylmuramoyl-L-alanine amidase 2 family.</text>
</comment>
<dbReference type="GO" id="GO:0045087">
    <property type="term" value="P:innate immune response"/>
    <property type="evidence" value="ECO:0007669"/>
    <property type="project" value="UniProtKB-KW"/>
</dbReference>
<reference evidence="8 9" key="1">
    <citation type="journal article" date="2017" name="Nat. Ecol. Evol.">
        <title>Scallop genome provides insights into evolution of bilaterian karyotype and development.</title>
        <authorList>
            <person name="Wang S."/>
            <person name="Zhang J."/>
            <person name="Jiao W."/>
            <person name="Li J."/>
            <person name="Xun X."/>
            <person name="Sun Y."/>
            <person name="Guo X."/>
            <person name="Huan P."/>
            <person name="Dong B."/>
            <person name="Zhang L."/>
            <person name="Hu X."/>
            <person name="Sun X."/>
            <person name="Wang J."/>
            <person name="Zhao C."/>
            <person name="Wang Y."/>
            <person name="Wang D."/>
            <person name="Huang X."/>
            <person name="Wang R."/>
            <person name="Lv J."/>
            <person name="Li Y."/>
            <person name="Zhang Z."/>
            <person name="Liu B."/>
            <person name="Lu W."/>
            <person name="Hui Y."/>
            <person name="Liang J."/>
            <person name="Zhou Z."/>
            <person name="Hou R."/>
            <person name="Li X."/>
            <person name="Liu Y."/>
            <person name="Li H."/>
            <person name="Ning X."/>
            <person name="Lin Y."/>
            <person name="Zhao L."/>
            <person name="Xing Q."/>
            <person name="Dou J."/>
            <person name="Li Y."/>
            <person name="Mao J."/>
            <person name="Guo H."/>
            <person name="Dou H."/>
            <person name="Li T."/>
            <person name="Mu C."/>
            <person name="Jiang W."/>
            <person name="Fu Q."/>
            <person name="Fu X."/>
            <person name="Miao Y."/>
            <person name="Liu J."/>
            <person name="Yu Q."/>
            <person name="Li R."/>
            <person name="Liao H."/>
            <person name="Li X."/>
            <person name="Kong Y."/>
            <person name="Jiang Z."/>
            <person name="Chourrout D."/>
            <person name="Li R."/>
            <person name="Bao Z."/>
        </authorList>
    </citation>
    <scope>NUCLEOTIDE SEQUENCE [LARGE SCALE GENOMIC DNA]</scope>
    <source>
        <strain evidence="8 9">PY_sf001</strain>
    </source>
</reference>
<dbReference type="GO" id="GO:0009253">
    <property type="term" value="P:peptidoglycan catabolic process"/>
    <property type="evidence" value="ECO:0007669"/>
    <property type="project" value="InterPro"/>
</dbReference>
<organism evidence="8 9">
    <name type="scientific">Mizuhopecten yessoensis</name>
    <name type="common">Japanese scallop</name>
    <name type="synonym">Patinopecten yessoensis</name>
    <dbReference type="NCBI Taxonomy" id="6573"/>
    <lineage>
        <taxon>Eukaryota</taxon>
        <taxon>Metazoa</taxon>
        <taxon>Spiralia</taxon>
        <taxon>Lophotrochozoa</taxon>
        <taxon>Mollusca</taxon>
        <taxon>Bivalvia</taxon>
        <taxon>Autobranchia</taxon>
        <taxon>Pteriomorphia</taxon>
        <taxon>Pectinida</taxon>
        <taxon>Pectinoidea</taxon>
        <taxon>Pectinidae</taxon>
        <taxon>Mizuhopecten</taxon>
    </lineage>
</organism>
<comment type="caution">
    <text evidence="8">The sequence shown here is derived from an EMBL/GenBank/DDBJ whole genome shotgun (WGS) entry which is preliminary data.</text>
</comment>
<dbReference type="GO" id="GO:0008270">
    <property type="term" value="F:zinc ion binding"/>
    <property type="evidence" value="ECO:0007669"/>
    <property type="project" value="InterPro"/>
</dbReference>
<dbReference type="PIRSF" id="PIRSF037945">
    <property type="entry name" value="PGRPs"/>
    <property type="match status" value="1"/>
</dbReference>
<name>A0A210QLB5_MIZYE</name>
<dbReference type="SMART" id="SM00701">
    <property type="entry name" value="PGRP"/>
    <property type="match status" value="1"/>
</dbReference>
<dbReference type="SMART" id="SM00644">
    <property type="entry name" value="Ami_2"/>
    <property type="match status" value="1"/>
</dbReference>
<dbReference type="SUPFAM" id="SSF55846">
    <property type="entry name" value="N-acetylmuramoyl-L-alanine amidase-like"/>
    <property type="match status" value="1"/>
</dbReference>
<dbReference type="GO" id="GO:0008745">
    <property type="term" value="F:N-acetylmuramoyl-L-alanine amidase activity"/>
    <property type="evidence" value="ECO:0007669"/>
    <property type="project" value="InterPro"/>
</dbReference>
<dbReference type="GO" id="GO:0042834">
    <property type="term" value="F:peptidoglycan binding"/>
    <property type="evidence" value="ECO:0007669"/>
    <property type="project" value="InterPro"/>
</dbReference>
<sequence>MAYTSTDIVARAQWKAMDTKGSDAMKTPVKIVFVHHTAGKHTTTQQEGSETVRAIQNFHMDDRKWDDIGYNFLVGEGGHVFEARGWDRVGAHTKGWNGVSVAFSIMGNFEEDESHPDIRALKAVLGMIQLGIEMGKISQDYKLYGHRDVGATACPGKNLYKVIQTWDHYSQEKPTK</sequence>
<evidence type="ECO:0000256" key="5">
    <source>
        <dbReference type="ARBA" id="ARBA00023157"/>
    </source>
</evidence>
<accession>A0A210QLB5</accession>
<dbReference type="CDD" id="cd06583">
    <property type="entry name" value="PGRP"/>
    <property type="match status" value="1"/>
</dbReference>
<dbReference type="Pfam" id="PF01510">
    <property type="entry name" value="Amidase_2"/>
    <property type="match status" value="1"/>
</dbReference>
<dbReference type="InterPro" id="IPR036505">
    <property type="entry name" value="Amidase/PGRP_sf"/>
</dbReference>
<dbReference type="PANTHER" id="PTHR11022">
    <property type="entry name" value="PEPTIDOGLYCAN RECOGNITION PROTEIN"/>
    <property type="match status" value="1"/>
</dbReference>
<feature type="domain" description="N-acetylmuramoyl-L-alanine amidase" evidence="6">
    <location>
        <begin position="17"/>
        <end position="156"/>
    </location>
</feature>
<keyword evidence="2" id="KW-0399">Innate immunity</keyword>
<keyword evidence="5" id="KW-1015">Disulfide bond</keyword>
<evidence type="ECO:0000256" key="2">
    <source>
        <dbReference type="ARBA" id="ARBA00022588"/>
    </source>
</evidence>
<evidence type="ECO:0000259" key="7">
    <source>
        <dbReference type="SMART" id="SM00701"/>
    </source>
</evidence>
<dbReference type="AlphaFoldDB" id="A0A210QLB5"/>
<dbReference type="InterPro" id="IPR002502">
    <property type="entry name" value="Amidase_domain"/>
</dbReference>
<evidence type="ECO:0000256" key="4">
    <source>
        <dbReference type="ARBA" id="ARBA00022859"/>
    </source>
</evidence>
<dbReference type="OrthoDB" id="10001926at2759"/>
<dbReference type="InterPro" id="IPR015510">
    <property type="entry name" value="PGRP"/>
</dbReference>
<dbReference type="EMBL" id="NEDP02003088">
    <property type="protein sequence ID" value="OWF49515.1"/>
    <property type="molecule type" value="Genomic_DNA"/>
</dbReference>
<evidence type="ECO:0000259" key="6">
    <source>
        <dbReference type="SMART" id="SM00644"/>
    </source>
</evidence>
<dbReference type="Proteomes" id="UP000242188">
    <property type="component" value="Unassembled WGS sequence"/>
</dbReference>
<evidence type="ECO:0000313" key="9">
    <source>
        <dbReference type="Proteomes" id="UP000242188"/>
    </source>
</evidence>
<dbReference type="FunFam" id="3.40.80.10:FF:000001">
    <property type="entry name" value="Peptidoglycan recognition protein 1"/>
    <property type="match status" value="1"/>
</dbReference>
<proteinExistence type="inferred from homology"/>